<evidence type="ECO:0000313" key="7">
    <source>
        <dbReference type="EMBL" id="MDV2474647.1"/>
    </source>
</evidence>
<dbReference type="InterPro" id="IPR005119">
    <property type="entry name" value="LysR_subst-bd"/>
</dbReference>
<dbReference type="InterPro" id="IPR036388">
    <property type="entry name" value="WH-like_DNA-bd_sf"/>
</dbReference>
<comment type="caution">
    <text evidence="7">The sequence shown here is derived from an EMBL/GenBank/DDBJ whole genome shotgun (WGS) entry which is preliminary data.</text>
</comment>
<dbReference type="PROSITE" id="PS50931">
    <property type="entry name" value="HTH_LYSR"/>
    <property type="match status" value="1"/>
</dbReference>
<name>A0ABU3WL05_9NOCA</name>
<keyword evidence="4" id="KW-0010">Activator</keyword>
<dbReference type="EMBL" id="WBMO01000001">
    <property type="protein sequence ID" value="MDV2474647.1"/>
    <property type="molecule type" value="Genomic_DNA"/>
</dbReference>
<dbReference type="InterPro" id="IPR036390">
    <property type="entry name" value="WH_DNA-bd_sf"/>
</dbReference>
<evidence type="ECO:0000256" key="1">
    <source>
        <dbReference type="ARBA" id="ARBA00009437"/>
    </source>
</evidence>
<dbReference type="Gene3D" id="3.40.190.290">
    <property type="match status" value="1"/>
</dbReference>
<dbReference type="Pfam" id="PF03466">
    <property type="entry name" value="LysR_substrate"/>
    <property type="match status" value="1"/>
</dbReference>
<evidence type="ECO:0000313" key="8">
    <source>
        <dbReference type="Proteomes" id="UP001275440"/>
    </source>
</evidence>
<dbReference type="SUPFAM" id="SSF53850">
    <property type="entry name" value="Periplasmic binding protein-like II"/>
    <property type="match status" value="1"/>
</dbReference>
<evidence type="ECO:0000256" key="3">
    <source>
        <dbReference type="ARBA" id="ARBA00023125"/>
    </source>
</evidence>
<sequence length="300" mass="31133">MELRQLEYFVAVAEEANFTRAAARVHISQSGVSAQIRQLENELGAALFDRSSRVATLTAAGEAALPHARAALAAAHAVRAAVDDVNELVRGRLAVGMVTACTVTPLFDALSACRRAHPGVTVDLVEDNSDVLVDRVRAGTLDVALVGLADAPPDDLESLTIVSERIVVAVPPAHPLTELPAVRLSDLAPHPLICLPRGTGIRTVLDRTCASRAVTVDVAMQASAPDAVADLAARGLGVAILSTSMARSYPGLVPLPLEDADVAAVLALVWRPDPSPAVQALKRTMALTPGGVSAIGVSEN</sequence>
<dbReference type="PANTHER" id="PTHR30346">
    <property type="entry name" value="TRANSCRIPTIONAL DUAL REGULATOR HCAR-RELATED"/>
    <property type="match status" value="1"/>
</dbReference>
<evidence type="ECO:0000256" key="5">
    <source>
        <dbReference type="ARBA" id="ARBA00023163"/>
    </source>
</evidence>
<organism evidence="7 8">
    <name type="scientific">Rhodococcus zopfii</name>
    <dbReference type="NCBI Taxonomy" id="43772"/>
    <lineage>
        <taxon>Bacteria</taxon>
        <taxon>Bacillati</taxon>
        <taxon>Actinomycetota</taxon>
        <taxon>Actinomycetes</taxon>
        <taxon>Mycobacteriales</taxon>
        <taxon>Nocardiaceae</taxon>
        <taxon>Rhodococcus</taxon>
    </lineage>
</organism>
<evidence type="ECO:0000256" key="2">
    <source>
        <dbReference type="ARBA" id="ARBA00023015"/>
    </source>
</evidence>
<dbReference type="Gene3D" id="1.10.10.10">
    <property type="entry name" value="Winged helix-like DNA-binding domain superfamily/Winged helix DNA-binding domain"/>
    <property type="match status" value="1"/>
</dbReference>
<dbReference type="Pfam" id="PF00126">
    <property type="entry name" value="HTH_1"/>
    <property type="match status" value="1"/>
</dbReference>
<reference evidence="7 8" key="1">
    <citation type="submission" date="2019-10" db="EMBL/GenBank/DDBJ databases">
        <title>Draft Genome Assembly of Rhodococcus zopfii DSM44189.</title>
        <authorList>
            <person name="Sutton J.M."/>
            <person name="Akob D.M."/>
            <person name="Bushman T.J."/>
        </authorList>
    </citation>
    <scope>NUCLEOTIDE SEQUENCE [LARGE SCALE GENOMIC DNA]</scope>
    <source>
        <strain evidence="7 8">DSM 44189</strain>
    </source>
</reference>
<dbReference type="Proteomes" id="UP001275440">
    <property type="component" value="Unassembled WGS sequence"/>
</dbReference>
<comment type="similarity">
    <text evidence="1">Belongs to the LysR transcriptional regulatory family.</text>
</comment>
<dbReference type="SUPFAM" id="SSF46785">
    <property type="entry name" value="Winged helix' DNA-binding domain"/>
    <property type="match status" value="1"/>
</dbReference>
<keyword evidence="3" id="KW-0238">DNA-binding</keyword>
<feature type="domain" description="HTH lysR-type" evidence="6">
    <location>
        <begin position="1"/>
        <end position="58"/>
    </location>
</feature>
<evidence type="ECO:0000259" key="6">
    <source>
        <dbReference type="PROSITE" id="PS50931"/>
    </source>
</evidence>
<keyword evidence="2" id="KW-0805">Transcription regulation</keyword>
<dbReference type="InterPro" id="IPR000847">
    <property type="entry name" value="LysR_HTH_N"/>
</dbReference>
<keyword evidence="8" id="KW-1185">Reference proteome</keyword>
<gene>
    <name evidence="7" type="ORF">F8M49_02985</name>
</gene>
<accession>A0ABU3WL05</accession>
<proteinExistence type="inferred from homology"/>
<protein>
    <submittedName>
        <fullName evidence="7">LysR family transcriptional regulator</fullName>
    </submittedName>
</protein>
<keyword evidence="5" id="KW-0804">Transcription</keyword>
<evidence type="ECO:0000256" key="4">
    <source>
        <dbReference type="ARBA" id="ARBA00023159"/>
    </source>
</evidence>
<dbReference type="PANTHER" id="PTHR30346:SF28">
    <property type="entry name" value="HTH-TYPE TRANSCRIPTIONAL REGULATOR CYNR"/>
    <property type="match status" value="1"/>
</dbReference>
<dbReference type="PRINTS" id="PR00039">
    <property type="entry name" value="HTHLYSR"/>
</dbReference>